<sequence length="274" mass="30797">MLRAVRRVENAEEFHRTQRHGTHEDSDRDEHGNADRQLLDPSDLALVEERGGTERLVDIAKRPTRSERGQLQVQARALFLDLFATRESLRNGQHFIATHGTAHDEDRVHALVVLDQNQDSRFRLDALMHCYARGTGEELPSFHVDQHGRAESADGFLTCLVLGIVRRAEVVGIAATFRPRLLRRIGAPVEAENEASVLLARQRISDMHAVAHIEGTTVAVSMITWKVRFLFQRPVIPAMPPFVVLSEWSVISPYSTTVWPSASATVWSSFCPIV</sequence>
<evidence type="ECO:0000313" key="3">
    <source>
        <dbReference type="Proteomes" id="UP000008311"/>
    </source>
</evidence>
<gene>
    <name evidence="2" type="ORF">RCOM_0151690</name>
</gene>
<reference evidence="3" key="1">
    <citation type="journal article" date="2010" name="Nat. Biotechnol.">
        <title>Draft genome sequence of the oilseed species Ricinus communis.</title>
        <authorList>
            <person name="Chan A.P."/>
            <person name="Crabtree J."/>
            <person name="Zhao Q."/>
            <person name="Lorenzi H."/>
            <person name="Orvis J."/>
            <person name="Puiu D."/>
            <person name="Melake-Berhan A."/>
            <person name="Jones K.M."/>
            <person name="Redman J."/>
            <person name="Chen G."/>
            <person name="Cahoon E.B."/>
            <person name="Gedil M."/>
            <person name="Stanke M."/>
            <person name="Haas B.J."/>
            <person name="Wortman J.R."/>
            <person name="Fraser-Liggett C.M."/>
            <person name="Ravel J."/>
            <person name="Rabinowicz P.D."/>
        </authorList>
    </citation>
    <scope>NUCLEOTIDE SEQUENCE [LARGE SCALE GENOMIC DNA]</scope>
    <source>
        <strain evidence="3">cv. Hale</strain>
    </source>
</reference>
<dbReference type="EMBL" id="EQ975320">
    <property type="protein sequence ID" value="EEF27579.1"/>
    <property type="molecule type" value="Genomic_DNA"/>
</dbReference>
<dbReference type="Proteomes" id="UP000008311">
    <property type="component" value="Unassembled WGS sequence"/>
</dbReference>
<protein>
    <submittedName>
        <fullName evidence="2">Uncharacterized protein</fullName>
    </submittedName>
</protein>
<evidence type="ECO:0000313" key="2">
    <source>
        <dbReference type="EMBL" id="EEF27579.1"/>
    </source>
</evidence>
<keyword evidence="3" id="KW-1185">Reference proteome</keyword>
<feature type="region of interest" description="Disordered" evidence="1">
    <location>
        <begin position="1"/>
        <end position="39"/>
    </location>
</feature>
<evidence type="ECO:0000256" key="1">
    <source>
        <dbReference type="SAM" id="MobiDB-lite"/>
    </source>
</evidence>
<dbReference type="InParanoid" id="B9T990"/>
<proteinExistence type="predicted"/>
<dbReference type="AlphaFoldDB" id="B9T990"/>
<feature type="compositionally biased region" description="Basic and acidic residues" evidence="1">
    <location>
        <begin position="1"/>
        <end position="38"/>
    </location>
</feature>
<organism evidence="2 3">
    <name type="scientific">Ricinus communis</name>
    <name type="common">Castor bean</name>
    <dbReference type="NCBI Taxonomy" id="3988"/>
    <lineage>
        <taxon>Eukaryota</taxon>
        <taxon>Viridiplantae</taxon>
        <taxon>Streptophyta</taxon>
        <taxon>Embryophyta</taxon>
        <taxon>Tracheophyta</taxon>
        <taxon>Spermatophyta</taxon>
        <taxon>Magnoliopsida</taxon>
        <taxon>eudicotyledons</taxon>
        <taxon>Gunneridae</taxon>
        <taxon>Pentapetalae</taxon>
        <taxon>rosids</taxon>
        <taxon>fabids</taxon>
        <taxon>Malpighiales</taxon>
        <taxon>Euphorbiaceae</taxon>
        <taxon>Acalyphoideae</taxon>
        <taxon>Acalypheae</taxon>
        <taxon>Ricinus</taxon>
    </lineage>
</organism>
<name>B9T990_RICCO</name>
<accession>B9T990</accession>